<dbReference type="Pfam" id="PF04552">
    <property type="entry name" value="Sigma54_DBD"/>
    <property type="match status" value="1"/>
</dbReference>
<dbReference type="GO" id="GO:0000428">
    <property type="term" value="C:DNA-directed RNA polymerase complex"/>
    <property type="evidence" value="ECO:0007669"/>
    <property type="project" value="UniProtKB-KW"/>
</dbReference>
<evidence type="ECO:0000313" key="11">
    <source>
        <dbReference type="EMBL" id="KEQ27895.1"/>
    </source>
</evidence>
<dbReference type="PANTHER" id="PTHR32248">
    <property type="entry name" value="RNA POLYMERASE SIGMA-54 FACTOR"/>
    <property type="match status" value="1"/>
</dbReference>
<comment type="caution">
    <text evidence="11">The sequence shown here is derived from an EMBL/GenBank/DDBJ whole genome shotgun (WGS) entry which is preliminary data.</text>
</comment>
<evidence type="ECO:0000256" key="1">
    <source>
        <dbReference type="ARBA" id="ARBA00008798"/>
    </source>
</evidence>
<reference evidence="11 12" key="1">
    <citation type="submission" date="2014-06" db="EMBL/GenBank/DDBJ databases">
        <title>Draft genome sequence of Paenibacillus sp. MSt1.</title>
        <authorList>
            <person name="Aw Y.K."/>
            <person name="Ong K.S."/>
            <person name="Gan H.M."/>
            <person name="Lee S.M."/>
        </authorList>
    </citation>
    <scope>NUCLEOTIDE SEQUENCE [LARGE SCALE GENOMIC DNA]</scope>
    <source>
        <strain evidence="11 12">MSt1</strain>
    </source>
</reference>
<dbReference type="NCBIfam" id="TIGR02395">
    <property type="entry name" value="rpoN_sigma"/>
    <property type="match status" value="1"/>
</dbReference>
<keyword evidence="5" id="KW-0805">Transcription regulation</keyword>
<dbReference type="eggNOG" id="COG1508">
    <property type="taxonomic scope" value="Bacteria"/>
</dbReference>
<evidence type="ECO:0000256" key="8">
    <source>
        <dbReference type="ARBA" id="ARBA00023163"/>
    </source>
</evidence>
<feature type="domain" description="RNA polymerase sigma factor 54 DNA-binding" evidence="9">
    <location>
        <begin position="274"/>
        <end position="430"/>
    </location>
</feature>
<gene>
    <name evidence="11" type="ORF">ET33_00260</name>
</gene>
<dbReference type="GO" id="GO:0006352">
    <property type="term" value="P:DNA-templated transcription initiation"/>
    <property type="evidence" value="ECO:0007669"/>
    <property type="project" value="InterPro"/>
</dbReference>
<evidence type="ECO:0000259" key="10">
    <source>
        <dbReference type="Pfam" id="PF04963"/>
    </source>
</evidence>
<name>A0A081PB22_9BACL</name>
<dbReference type="PRINTS" id="PR00045">
    <property type="entry name" value="SIGMA54FCT"/>
</dbReference>
<dbReference type="PIRSF" id="PIRSF000774">
    <property type="entry name" value="RpoN"/>
    <property type="match status" value="1"/>
</dbReference>
<evidence type="ECO:0000313" key="12">
    <source>
        <dbReference type="Proteomes" id="UP000028123"/>
    </source>
</evidence>
<dbReference type="GO" id="GO:0016779">
    <property type="term" value="F:nucleotidyltransferase activity"/>
    <property type="evidence" value="ECO:0007669"/>
    <property type="project" value="UniProtKB-KW"/>
</dbReference>
<evidence type="ECO:0000259" key="9">
    <source>
        <dbReference type="Pfam" id="PF04552"/>
    </source>
</evidence>
<dbReference type="PROSITE" id="PS00717">
    <property type="entry name" value="SIGMA54_1"/>
    <property type="match status" value="1"/>
</dbReference>
<keyword evidence="3" id="KW-0808">Transferase</keyword>
<sequence length="433" mass="48606">MSLRPSLTQVQTLKVHLTPQLRQSIQLLQLSATELSEYLQEQAVENPVLDIEWLPPSRSRTAGSATARQDHALNNIGGKAPTLEQMLLGELRLIGLPEPTHRIACYLAGNLNENGYVMISPEEAGEVFSVSAAEVMEALYRLQDAAPAGIGAQNLQECLLLQIRRDPGAHPWAEPLVSRHLADLGAGRHKTIADKLGIPLDDVMQALAYIRSLHPRPGLLYGSTQATYVEPDAYIECVRGQLVIRMSEAHLPRLSLNTSYRQMLADSMCKDTKSYLRQHEQSAQWLIRSVEQRKRTLYRVIECIVSEQAAFFTEGIDRLKPMNLKAVAEKLELHESTVSRAVQHKVVQTPQGFFELSYFFSARLQTEEGDAASAASVKAKIKLLIEQEDKRSPLSDQKITDLLVQEGIRISRRTVMKYREEMHLLSSRLRTQA</sequence>
<dbReference type="OrthoDB" id="9814402at2"/>
<proteinExistence type="inferred from homology"/>
<dbReference type="AlphaFoldDB" id="A0A081PB22"/>
<evidence type="ECO:0000256" key="4">
    <source>
        <dbReference type="ARBA" id="ARBA00022695"/>
    </source>
</evidence>
<dbReference type="InterPro" id="IPR007046">
    <property type="entry name" value="RNA_pol_sigma_54_core-bd"/>
</dbReference>
<dbReference type="InterPro" id="IPR007634">
    <property type="entry name" value="RNA_pol_sigma_54_DNA-bd"/>
</dbReference>
<dbReference type="Pfam" id="PF04963">
    <property type="entry name" value="Sigma54_CBD"/>
    <property type="match status" value="1"/>
</dbReference>
<keyword evidence="2" id="KW-0240">DNA-directed RNA polymerase</keyword>
<dbReference type="GO" id="GO:0001216">
    <property type="term" value="F:DNA-binding transcription activator activity"/>
    <property type="evidence" value="ECO:0007669"/>
    <property type="project" value="InterPro"/>
</dbReference>
<evidence type="ECO:0000256" key="7">
    <source>
        <dbReference type="ARBA" id="ARBA00023125"/>
    </source>
</evidence>
<dbReference type="Gene3D" id="1.10.10.1330">
    <property type="entry name" value="RNA polymerase sigma-54 factor, core-binding domain"/>
    <property type="match status" value="1"/>
</dbReference>
<keyword evidence="4" id="KW-0548">Nucleotidyltransferase</keyword>
<keyword evidence="12" id="KW-1185">Reference proteome</keyword>
<evidence type="ECO:0000256" key="3">
    <source>
        <dbReference type="ARBA" id="ARBA00022679"/>
    </source>
</evidence>
<accession>A0A081PB22</accession>
<evidence type="ECO:0000256" key="5">
    <source>
        <dbReference type="ARBA" id="ARBA00023015"/>
    </source>
</evidence>
<keyword evidence="7" id="KW-0238">DNA-binding</keyword>
<dbReference type="EMBL" id="JNVM01000001">
    <property type="protein sequence ID" value="KEQ27895.1"/>
    <property type="molecule type" value="Genomic_DNA"/>
</dbReference>
<protein>
    <recommendedName>
        <fullName evidence="13">DNA-directed RNA polymerase subunit sigma</fullName>
    </recommendedName>
</protein>
<organism evidence="11 12">
    <name type="scientific">Paenibacillus tyrfis</name>
    <dbReference type="NCBI Taxonomy" id="1501230"/>
    <lineage>
        <taxon>Bacteria</taxon>
        <taxon>Bacillati</taxon>
        <taxon>Bacillota</taxon>
        <taxon>Bacilli</taxon>
        <taxon>Bacillales</taxon>
        <taxon>Paenibacillaceae</taxon>
        <taxon>Paenibacillus</taxon>
    </lineage>
</organism>
<dbReference type="PROSITE" id="PS50044">
    <property type="entry name" value="SIGMA54_3"/>
    <property type="match status" value="1"/>
</dbReference>
<dbReference type="InterPro" id="IPR038709">
    <property type="entry name" value="RpoN_core-bd_sf"/>
</dbReference>
<dbReference type="Gene3D" id="1.10.10.60">
    <property type="entry name" value="Homeodomain-like"/>
    <property type="match status" value="1"/>
</dbReference>
<keyword evidence="6" id="KW-0731">Sigma factor</keyword>
<evidence type="ECO:0008006" key="13">
    <source>
        <dbReference type="Google" id="ProtNLM"/>
    </source>
</evidence>
<feature type="domain" description="RNA polymerase sigma factor 54 core-binding" evidence="10">
    <location>
        <begin position="75"/>
        <end position="260"/>
    </location>
</feature>
<evidence type="ECO:0000256" key="2">
    <source>
        <dbReference type="ARBA" id="ARBA00022478"/>
    </source>
</evidence>
<comment type="similarity">
    <text evidence="1">Belongs to the sigma-54 factor family.</text>
</comment>
<keyword evidence="8" id="KW-0804">Transcription</keyword>
<dbReference type="Pfam" id="PF00309">
    <property type="entry name" value="Sigma54_AID"/>
    <property type="match status" value="1"/>
</dbReference>
<dbReference type="RefSeq" id="WP_036675073.1">
    <property type="nucleotide sequence ID" value="NZ_JNVM01000001.1"/>
</dbReference>
<dbReference type="InterPro" id="IPR000394">
    <property type="entry name" value="RNA_pol_sigma_54"/>
</dbReference>
<dbReference type="GO" id="GO:0016987">
    <property type="term" value="F:sigma factor activity"/>
    <property type="evidence" value="ECO:0007669"/>
    <property type="project" value="UniProtKB-KW"/>
</dbReference>
<dbReference type="Proteomes" id="UP000028123">
    <property type="component" value="Unassembled WGS sequence"/>
</dbReference>
<evidence type="ECO:0000256" key="6">
    <source>
        <dbReference type="ARBA" id="ARBA00023082"/>
    </source>
</evidence>
<dbReference type="GO" id="GO:0003677">
    <property type="term" value="F:DNA binding"/>
    <property type="evidence" value="ECO:0007669"/>
    <property type="project" value="UniProtKB-KW"/>
</dbReference>
<dbReference type="PANTHER" id="PTHR32248:SF4">
    <property type="entry name" value="RNA POLYMERASE SIGMA-54 FACTOR"/>
    <property type="match status" value="1"/>
</dbReference>